<comment type="caution">
    <text evidence="1">The sequence shown here is derived from an EMBL/GenBank/DDBJ whole genome shotgun (WGS) entry which is preliminary data.</text>
</comment>
<reference evidence="1 2" key="1">
    <citation type="submission" date="2023-01" db="EMBL/GenBank/DDBJ databases">
        <title>Analysis of 21 Apiospora genomes using comparative genomics revels a genus with tremendous synthesis potential of carbohydrate active enzymes and secondary metabolites.</title>
        <authorList>
            <person name="Sorensen T."/>
        </authorList>
    </citation>
    <scope>NUCLEOTIDE SEQUENCE [LARGE SCALE GENOMIC DNA]</scope>
    <source>
        <strain evidence="1 2">CBS 20057</strain>
    </source>
</reference>
<name>A0ABR1RV07_9PEZI</name>
<keyword evidence="2" id="KW-1185">Reference proteome</keyword>
<dbReference type="EMBL" id="JAQQWI010000010">
    <property type="protein sequence ID" value="KAK8018794.1"/>
    <property type="molecule type" value="Genomic_DNA"/>
</dbReference>
<protein>
    <submittedName>
        <fullName evidence="1">Uncharacterized protein</fullName>
    </submittedName>
</protein>
<evidence type="ECO:0000313" key="1">
    <source>
        <dbReference type="EMBL" id="KAK8018794.1"/>
    </source>
</evidence>
<dbReference type="Proteomes" id="UP001396898">
    <property type="component" value="Unassembled WGS sequence"/>
</dbReference>
<sequence>MLLDESILSVAEVVNKAGAVAFAEEYDLRRIIKELGMDIKRPQGWHLHPYEVTPAPRHSAWRDIQNTIARI</sequence>
<accession>A0ABR1RV07</accession>
<organism evidence="1 2">
    <name type="scientific">Apiospora marii</name>
    <dbReference type="NCBI Taxonomy" id="335849"/>
    <lineage>
        <taxon>Eukaryota</taxon>
        <taxon>Fungi</taxon>
        <taxon>Dikarya</taxon>
        <taxon>Ascomycota</taxon>
        <taxon>Pezizomycotina</taxon>
        <taxon>Sordariomycetes</taxon>
        <taxon>Xylariomycetidae</taxon>
        <taxon>Amphisphaeriales</taxon>
        <taxon>Apiosporaceae</taxon>
        <taxon>Apiospora</taxon>
    </lineage>
</organism>
<evidence type="ECO:0000313" key="2">
    <source>
        <dbReference type="Proteomes" id="UP001396898"/>
    </source>
</evidence>
<proteinExistence type="predicted"/>
<gene>
    <name evidence="1" type="ORF">PG991_007984</name>
</gene>